<feature type="domain" description="Helicase ATP-binding" evidence="3">
    <location>
        <begin position="472"/>
        <end position="630"/>
    </location>
</feature>
<dbReference type="SUPFAM" id="SSF52540">
    <property type="entry name" value="P-loop containing nucleoside triphosphate hydrolases"/>
    <property type="match status" value="2"/>
</dbReference>
<feature type="domain" description="Helicase C-terminal" evidence="4">
    <location>
        <begin position="716"/>
        <end position="862"/>
    </location>
</feature>
<dbReference type="InterPro" id="IPR049730">
    <property type="entry name" value="SNF2/RAD54-like_C"/>
</dbReference>
<dbReference type="PROSITE" id="PS51194">
    <property type="entry name" value="HELICASE_CTER"/>
    <property type="match status" value="1"/>
</dbReference>
<protein>
    <recommendedName>
        <fullName evidence="7">Helicase SNF2</fullName>
    </recommendedName>
</protein>
<dbReference type="SMART" id="SM00487">
    <property type="entry name" value="DEXDc"/>
    <property type="match status" value="1"/>
</dbReference>
<dbReference type="Proteomes" id="UP000244867">
    <property type="component" value="Unassembled WGS sequence"/>
</dbReference>
<dbReference type="AlphaFoldDB" id="A0A2R7Z1F8"/>
<evidence type="ECO:0000259" key="4">
    <source>
        <dbReference type="PROSITE" id="PS51194"/>
    </source>
</evidence>
<evidence type="ECO:0000256" key="1">
    <source>
        <dbReference type="ARBA" id="ARBA00022801"/>
    </source>
</evidence>
<name>A0A2R7Z1F8_9ACTN</name>
<dbReference type="OrthoDB" id="9760715at2"/>
<keyword evidence="6" id="KW-1185">Reference proteome</keyword>
<sequence>MTTMTEPRTLEALASELGMWATELVGSISDLERAVHSDRSRVARVLSGRVFEGAPSDRLTRDLFVVRCGRPEIDNAVFATLVEVGGRHAARRPVLEVSDEAREMVTAALEHLSSRPKGFLRSRGSADERADAVVTLARLHDWAERTGFGTALASAAALSYDAYLPSTVADGLDSIAESLGVAPRSEVAVLAAPDVSTLSKAWSAGRDLTTTLDALREDVRDRFATVRNEAVRRQLASIDIEVLKQLLPPGARLQAARDAGAHTVADVLALETHVHAIPGLGHETARALRAAALDAQRTLEQEAGSRFDADPGDLAVTALIRALWRLQTLHDTTAAIGDALEELARDIEPIGPALGTGEDVVLLHRTSPRRGQDVVRYLRERASWLREVGLDGLQSGPTSTVADDVVWDDYRKRAVLYQGLLRGVLGLEDDVEALRGGLPTEIGEAVERQRLDTAALSPDLQASLRGYQVFGAKYALAQRRVLIGDEMGLGKTIQALAVMSHLHAQDARRFLVVCPPPVLVNWMREIRQHSSLMGHRLHGPERDHAARRWRALGGVAVTSFDTLRRLDLGEEDLDLLVVDEAHLVKNPTAKRTASVAEVGERSGRVLFLTGTPLENKVEDFTNLLGMLQPELVEDLDPALMVVGARGFREQVAPGYLRRRSEDVATELPDLVRTDEWVSMTDAEREEYFDAVARGDFHSARRAAFTADPSTSSKLERLEDIVKEAASNGRNVLVFSFYLDVIDAVVARLGDRVVGTITGQTPADSRQAVADRLAQSRVPRVLVSQISAGGVGMNIQAASVVILCEPQVKPSTEQQALKRAHRMGQLNSVQVHRLVSEESVDERMLEILQQKLDLIDTYVDTSEVAKASASATDVNEARLVRDVMAQEQRRQAARAAARMSTALAGLPVDGQPTHVSSSQQATPPTPSERVKEPTTRQASHGLPRPATNPARLCTNCGVVSLDGSVCGCGRAENAGRGL</sequence>
<dbReference type="EMBL" id="PYXZ01000001">
    <property type="protein sequence ID" value="PUA82463.1"/>
    <property type="molecule type" value="Genomic_DNA"/>
</dbReference>
<evidence type="ECO:0000256" key="2">
    <source>
        <dbReference type="SAM" id="MobiDB-lite"/>
    </source>
</evidence>
<dbReference type="Pfam" id="PF00271">
    <property type="entry name" value="Helicase_C"/>
    <property type="match status" value="1"/>
</dbReference>
<dbReference type="GO" id="GO:0005524">
    <property type="term" value="F:ATP binding"/>
    <property type="evidence" value="ECO:0007669"/>
    <property type="project" value="InterPro"/>
</dbReference>
<dbReference type="InterPro" id="IPR038718">
    <property type="entry name" value="SNF2-like_sf"/>
</dbReference>
<dbReference type="InterPro" id="IPR001650">
    <property type="entry name" value="Helicase_C-like"/>
</dbReference>
<dbReference type="Pfam" id="PF00176">
    <property type="entry name" value="SNF2-rel_dom"/>
    <property type="match status" value="1"/>
</dbReference>
<accession>A0A2R7Z1F8</accession>
<evidence type="ECO:0000313" key="6">
    <source>
        <dbReference type="Proteomes" id="UP000244867"/>
    </source>
</evidence>
<reference evidence="5 6" key="1">
    <citation type="submission" date="2018-03" db="EMBL/GenBank/DDBJ databases">
        <authorList>
            <person name="Keele B.F."/>
        </authorList>
    </citation>
    <scope>NUCLEOTIDE SEQUENCE [LARGE SCALE GENOMIC DNA]</scope>
    <source>
        <strain evidence="5 6">IB-3</strain>
    </source>
</reference>
<dbReference type="CDD" id="cd18793">
    <property type="entry name" value="SF2_C_SNF"/>
    <property type="match status" value="1"/>
</dbReference>
<dbReference type="InterPro" id="IPR014001">
    <property type="entry name" value="Helicase_ATP-bd"/>
</dbReference>
<dbReference type="InterPro" id="IPR027417">
    <property type="entry name" value="P-loop_NTPase"/>
</dbReference>
<dbReference type="SMART" id="SM00490">
    <property type="entry name" value="HELICc"/>
    <property type="match status" value="1"/>
</dbReference>
<dbReference type="Gene3D" id="3.40.50.10810">
    <property type="entry name" value="Tandem AAA-ATPase domain"/>
    <property type="match status" value="1"/>
</dbReference>
<evidence type="ECO:0000313" key="5">
    <source>
        <dbReference type="EMBL" id="PUA82463.1"/>
    </source>
</evidence>
<dbReference type="PANTHER" id="PTHR10799">
    <property type="entry name" value="SNF2/RAD54 HELICASE FAMILY"/>
    <property type="match status" value="1"/>
</dbReference>
<organism evidence="5 6">
    <name type="scientific">Nocardioides currus</name>
    <dbReference type="NCBI Taxonomy" id="2133958"/>
    <lineage>
        <taxon>Bacteria</taxon>
        <taxon>Bacillati</taxon>
        <taxon>Actinomycetota</taxon>
        <taxon>Actinomycetes</taxon>
        <taxon>Propionibacteriales</taxon>
        <taxon>Nocardioidaceae</taxon>
        <taxon>Nocardioides</taxon>
    </lineage>
</organism>
<dbReference type="GO" id="GO:0016787">
    <property type="term" value="F:hydrolase activity"/>
    <property type="evidence" value="ECO:0007669"/>
    <property type="project" value="UniProtKB-KW"/>
</dbReference>
<gene>
    <name evidence="5" type="ORF">C7S10_01555</name>
</gene>
<evidence type="ECO:0000259" key="3">
    <source>
        <dbReference type="PROSITE" id="PS51192"/>
    </source>
</evidence>
<dbReference type="CDD" id="cd17919">
    <property type="entry name" value="DEXHc_Snf"/>
    <property type="match status" value="1"/>
</dbReference>
<keyword evidence="1" id="KW-0378">Hydrolase</keyword>
<evidence type="ECO:0008006" key="7">
    <source>
        <dbReference type="Google" id="ProtNLM"/>
    </source>
</evidence>
<feature type="region of interest" description="Disordered" evidence="2">
    <location>
        <begin position="905"/>
        <end position="948"/>
    </location>
</feature>
<dbReference type="Gene3D" id="3.40.50.300">
    <property type="entry name" value="P-loop containing nucleotide triphosphate hydrolases"/>
    <property type="match status" value="1"/>
</dbReference>
<comment type="caution">
    <text evidence="5">The sequence shown here is derived from an EMBL/GenBank/DDBJ whole genome shotgun (WGS) entry which is preliminary data.</text>
</comment>
<proteinExistence type="predicted"/>
<dbReference type="PROSITE" id="PS51192">
    <property type="entry name" value="HELICASE_ATP_BIND_1"/>
    <property type="match status" value="1"/>
</dbReference>
<dbReference type="InterPro" id="IPR000330">
    <property type="entry name" value="SNF2_N"/>
</dbReference>